<dbReference type="InterPro" id="IPR036527">
    <property type="entry name" value="SCP2_sterol-bd_dom_sf"/>
</dbReference>
<sequence>MGRSTAHRAQIRRELPRALGGRSDGKLRRLEATKGIRETYQYRVGVSAFYFAIDDGSIQFYDGCAEDPAVVVTTDEETWRDIASGKTTTSAAAASGALTISGDRQTTKCLGRIFSRKEVRAAAKAAITAAHQH</sequence>
<evidence type="ECO:0000313" key="2">
    <source>
        <dbReference type="EMBL" id="MFC6870899.1"/>
    </source>
</evidence>
<evidence type="ECO:0000259" key="1">
    <source>
        <dbReference type="Pfam" id="PF02036"/>
    </source>
</evidence>
<keyword evidence="3" id="KW-1185">Reference proteome</keyword>
<dbReference type="SUPFAM" id="SSF55718">
    <property type="entry name" value="SCP-like"/>
    <property type="match status" value="1"/>
</dbReference>
<proteinExistence type="predicted"/>
<name>A0ABW2CA10_9PSEU</name>
<feature type="domain" description="SCP2" evidence="1">
    <location>
        <begin position="30"/>
        <end position="113"/>
    </location>
</feature>
<organism evidence="2 3">
    <name type="scientific">Haloechinothrix salitolerans</name>
    <dbReference type="NCBI Taxonomy" id="926830"/>
    <lineage>
        <taxon>Bacteria</taxon>
        <taxon>Bacillati</taxon>
        <taxon>Actinomycetota</taxon>
        <taxon>Actinomycetes</taxon>
        <taxon>Pseudonocardiales</taxon>
        <taxon>Pseudonocardiaceae</taxon>
        <taxon>Haloechinothrix</taxon>
    </lineage>
</organism>
<dbReference type="Proteomes" id="UP001596337">
    <property type="component" value="Unassembled WGS sequence"/>
</dbReference>
<dbReference type="EMBL" id="JBHSXX010000001">
    <property type="protein sequence ID" value="MFC6870899.1"/>
    <property type="molecule type" value="Genomic_DNA"/>
</dbReference>
<protein>
    <submittedName>
        <fullName evidence="2">SCP2 sterol-binding domain-containing protein</fullName>
    </submittedName>
</protein>
<dbReference type="InterPro" id="IPR003033">
    <property type="entry name" value="SCP2_sterol-bd_dom"/>
</dbReference>
<dbReference type="Pfam" id="PF02036">
    <property type="entry name" value="SCP2"/>
    <property type="match status" value="1"/>
</dbReference>
<dbReference type="RefSeq" id="WP_390183686.1">
    <property type="nucleotide sequence ID" value="NZ_JBHMBO010000048.1"/>
</dbReference>
<evidence type="ECO:0000313" key="3">
    <source>
        <dbReference type="Proteomes" id="UP001596337"/>
    </source>
</evidence>
<gene>
    <name evidence="2" type="ORF">ACFQGD_27610</name>
</gene>
<dbReference type="Gene3D" id="3.30.1050.10">
    <property type="entry name" value="SCP2 sterol-binding domain"/>
    <property type="match status" value="1"/>
</dbReference>
<accession>A0ABW2CA10</accession>
<comment type="caution">
    <text evidence="2">The sequence shown here is derived from an EMBL/GenBank/DDBJ whole genome shotgun (WGS) entry which is preliminary data.</text>
</comment>
<reference evidence="3" key="1">
    <citation type="journal article" date="2019" name="Int. J. Syst. Evol. Microbiol.">
        <title>The Global Catalogue of Microorganisms (GCM) 10K type strain sequencing project: providing services to taxonomists for standard genome sequencing and annotation.</title>
        <authorList>
            <consortium name="The Broad Institute Genomics Platform"/>
            <consortium name="The Broad Institute Genome Sequencing Center for Infectious Disease"/>
            <person name="Wu L."/>
            <person name="Ma J."/>
        </authorList>
    </citation>
    <scope>NUCLEOTIDE SEQUENCE [LARGE SCALE GENOMIC DNA]</scope>
    <source>
        <strain evidence="3">KCTC 32255</strain>
    </source>
</reference>